<name>A0A151P4S8_ALLMI</name>
<evidence type="ECO:0000256" key="1">
    <source>
        <dbReference type="SAM" id="MobiDB-lite"/>
    </source>
</evidence>
<reference evidence="2 3" key="1">
    <citation type="journal article" date="2012" name="Genome Biol.">
        <title>Sequencing three crocodilian genomes to illuminate the evolution of archosaurs and amniotes.</title>
        <authorList>
            <person name="St John J.A."/>
            <person name="Braun E.L."/>
            <person name="Isberg S.R."/>
            <person name="Miles L.G."/>
            <person name="Chong A.Y."/>
            <person name="Gongora J."/>
            <person name="Dalzell P."/>
            <person name="Moran C."/>
            <person name="Bed'hom B."/>
            <person name="Abzhanov A."/>
            <person name="Burgess S.C."/>
            <person name="Cooksey A.M."/>
            <person name="Castoe T.A."/>
            <person name="Crawford N.G."/>
            <person name="Densmore L.D."/>
            <person name="Drew J.C."/>
            <person name="Edwards S.V."/>
            <person name="Faircloth B.C."/>
            <person name="Fujita M.K."/>
            <person name="Greenwold M.J."/>
            <person name="Hoffmann F.G."/>
            <person name="Howard J.M."/>
            <person name="Iguchi T."/>
            <person name="Janes D.E."/>
            <person name="Khan S.Y."/>
            <person name="Kohno S."/>
            <person name="de Koning A.J."/>
            <person name="Lance S.L."/>
            <person name="McCarthy F.M."/>
            <person name="McCormack J.E."/>
            <person name="Merchant M.E."/>
            <person name="Peterson D.G."/>
            <person name="Pollock D.D."/>
            <person name="Pourmand N."/>
            <person name="Raney B.J."/>
            <person name="Roessler K.A."/>
            <person name="Sanford J.R."/>
            <person name="Sawyer R.H."/>
            <person name="Schmidt C.J."/>
            <person name="Triplett E.W."/>
            <person name="Tuberville T.D."/>
            <person name="Venegas-Anaya M."/>
            <person name="Howard J.T."/>
            <person name="Jarvis E.D."/>
            <person name="Guillette L.J.Jr."/>
            <person name="Glenn T.C."/>
            <person name="Green R.E."/>
            <person name="Ray D.A."/>
        </authorList>
    </citation>
    <scope>NUCLEOTIDE SEQUENCE [LARGE SCALE GENOMIC DNA]</scope>
    <source>
        <strain evidence="2">KSC_2009_1</strain>
    </source>
</reference>
<evidence type="ECO:0000313" key="2">
    <source>
        <dbReference type="EMBL" id="KYO43970.1"/>
    </source>
</evidence>
<keyword evidence="3" id="KW-1185">Reference proteome</keyword>
<feature type="region of interest" description="Disordered" evidence="1">
    <location>
        <begin position="1"/>
        <end position="20"/>
    </location>
</feature>
<protein>
    <submittedName>
        <fullName evidence="2">Uncharacterized protein</fullName>
    </submittedName>
</protein>
<sequence>MPGSRRSSCSRSPEKSNLHGAKLPALPRLCNPSSPSCCSHLLLRLAAAPPCIPACVVTSWKELGLHSAEHDSGWTRCTRPHCSLSRL</sequence>
<feature type="compositionally biased region" description="Low complexity" evidence="1">
    <location>
        <begin position="1"/>
        <end position="11"/>
    </location>
</feature>
<evidence type="ECO:0000313" key="3">
    <source>
        <dbReference type="Proteomes" id="UP000050525"/>
    </source>
</evidence>
<proteinExistence type="predicted"/>
<comment type="caution">
    <text evidence="2">The sequence shown here is derived from an EMBL/GenBank/DDBJ whole genome shotgun (WGS) entry which is preliminary data.</text>
</comment>
<dbReference type="EMBL" id="AKHW03001036">
    <property type="protein sequence ID" value="KYO43970.1"/>
    <property type="molecule type" value="Genomic_DNA"/>
</dbReference>
<organism evidence="2 3">
    <name type="scientific">Alligator mississippiensis</name>
    <name type="common">American alligator</name>
    <dbReference type="NCBI Taxonomy" id="8496"/>
    <lineage>
        <taxon>Eukaryota</taxon>
        <taxon>Metazoa</taxon>
        <taxon>Chordata</taxon>
        <taxon>Craniata</taxon>
        <taxon>Vertebrata</taxon>
        <taxon>Euteleostomi</taxon>
        <taxon>Archelosauria</taxon>
        <taxon>Archosauria</taxon>
        <taxon>Crocodylia</taxon>
        <taxon>Alligatoridae</taxon>
        <taxon>Alligatorinae</taxon>
        <taxon>Alligator</taxon>
    </lineage>
</organism>
<accession>A0A151P4S8</accession>
<dbReference type="AlphaFoldDB" id="A0A151P4S8"/>
<dbReference type="Proteomes" id="UP000050525">
    <property type="component" value="Unassembled WGS sequence"/>
</dbReference>
<gene>
    <name evidence="2" type="ORF">Y1Q_0005869</name>
</gene>